<dbReference type="RefSeq" id="WP_203727221.1">
    <property type="nucleotide sequence ID" value="NZ_BAAATX010000017.1"/>
</dbReference>
<dbReference type="Gene3D" id="3.30.70.270">
    <property type="match status" value="1"/>
</dbReference>
<evidence type="ECO:0000259" key="3">
    <source>
        <dbReference type="PROSITE" id="PS50887"/>
    </source>
</evidence>
<dbReference type="CDD" id="cd01948">
    <property type="entry name" value="EAL"/>
    <property type="match status" value="1"/>
</dbReference>
<evidence type="ECO:0000256" key="1">
    <source>
        <dbReference type="SAM" id="Phobius"/>
    </source>
</evidence>
<dbReference type="InterPro" id="IPR001633">
    <property type="entry name" value="EAL_dom"/>
</dbReference>
<gene>
    <name evidence="4" type="ORF">Adu01nite_28710</name>
</gene>
<feature type="transmembrane region" description="Helical" evidence="1">
    <location>
        <begin position="196"/>
        <end position="218"/>
    </location>
</feature>
<keyword evidence="1" id="KW-0472">Membrane</keyword>
<organism evidence="4 5">
    <name type="scientific">Paractinoplanes durhamensis</name>
    <dbReference type="NCBI Taxonomy" id="113563"/>
    <lineage>
        <taxon>Bacteria</taxon>
        <taxon>Bacillati</taxon>
        <taxon>Actinomycetota</taxon>
        <taxon>Actinomycetes</taxon>
        <taxon>Micromonosporales</taxon>
        <taxon>Micromonosporaceae</taxon>
        <taxon>Paractinoplanes</taxon>
    </lineage>
</organism>
<feature type="transmembrane region" description="Helical" evidence="1">
    <location>
        <begin position="134"/>
        <end position="153"/>
    </location>
</feature>
<feature type="transmembrane region" description="Helical" evidence="1">
    <location>
        <begin position="39"/>
        <end position="56"/>
    </location>
</feature>
<dbReference type="EMBL" id="BOML01000022">
    <property type="protein sequence ID" value="GIE01521.1"/>
    <property type="molecule type" value="Genomic_DNA"/>
</dbReference>
<dbReference type="PROSITE" id="PS50887">
    <property type="entry name" value="GGDEF"/>
    <property type="match status" value="1"/>
</dbReference>
<dbReference type="Pfam" id="PF00563">
    <property type="entry name" value="EAL"/>
    <property type="match status" value="1"/>
</dbReference>
<evidence type="ECO:0000259" key="2">
    <source>
        <dbReference type="PROSITE" id="PS50883"/>
    </source>
</evidence>
<dbReference type="Gene3D" id="3.20.20.450">
    <property type="entry name" value="EAL domain"/>
    <property type="match status" value="1"/>
</dbReference>
<keyword evidence="1" id="KW-1133">Transmembrane helix</keyword>
<dbReference type="InterPro" id="IPR029787">
    <property type="entry name" value="Nucleotide_cyclase"/>
</dbReference>
<proteinExistence type="predicted"/>
<dbReference type="CDD" id="cd01949">
    <property type="entry name" value="GGDEF"/>
    <property type="match status" value="1"/>
</dbReference>
<feature type="transmembrane region" description="Helical" evidence="1">
    <location>
        <begin position="165"/>
        <end position="189"/>
    </location>
</feature>
<keyword evidence="1" id="KW-0812">Transmembrane</keyword>
<dbReference type="PROSITE" id="PS50883">
    <property type="entry name" value="EAL"/>
    <property type="match status" value="1"/>
</dbReference>
<dbReference type="SMART" id="SM00267">
    <property type="entry name" value="GGDEF"/>
    <property type="match status" value="1"/>
</dbReference>
<dbReference type="NCBIfam" id="TIGR00254">
    <property type="entry name" value="GGDEF"/>
    <property type="match status" value="1"/>
</dbReference>
<sequence length="754" mass="80655">MAKLRAASVWGSGALLGTIGVQYVTGWGSDAGAEKLNDLVYLPVVLLTAALGLRLVQRGGLAPRERRAWILLEAAFVLQVVAHVVSVVQDFMPGMPAYPTISDYLYAAAIPFVVAGLLLLPVTRRNAAQRVKLLIDSLIIVAVACMALWYLEIGPILQYPGADPVVILFSAAVPVLDLLLVFALISLLLRRPQAGGAIGLLGGSMAVKVVADSTYTIAYVQFGFAFRPGSWPYLFWAAGAFLSLLAVDRRLREHGAVPVERRSRVRLGWLPYGAIVLASGMLAYVARGESIYPLGGMILGTIALTALVIARQMYAQRENRRLAVTDPLTGLSNRALIADRLAEMSRQPLREGRHGAVLLIDLDRFKPINDAYGHEAGDAVLKAVATALTSVIRSGDTAGRVGGDEFAVVLPTLPSRAAAESVAQRLVEALRTPVIFGDAVLGVEASIGVAFRDETTPDFLQLLAHADAAMYAVKRAGRGSYRVYTPELDTRAHDAELRRAVENDELVVHFQPVVTLAGGDITAVEALVRWNHPTRGLLMPGAFIDLAEETGAVIPIGEWVLLDACRQAAGWRAANPDAESLRLSVNLSARQVTQTALVDIIRNILAETGFPADRLVLELTESVILQPDEQTVARLNALREMGIGISVDDFGTGYAALSYLRALPVSVLKIDRSFVTGIDTDPDVYAVAEAVVRLAQAYRLHVVAEGIETAGQAAALIEMGCVSGQGYHFARPMPGEDLAAKLSSSVPAGRPGRA</sequence>
<dbReference type="Pfam" id="PF00990">
    <property type="entry name" value="GGDEF"/>
    <property type="match status" value="1"/>
</dbReference>
<dbReference type="InterPro" id="IPR000160">
    <property type="entry name" value="GGDEF_dom"/>
</dbReference>
<reference evidence="4 5" key="1">
    <citation type="submission" date="2021-01" db="EMBL/GenBank/DDBJ databases">
        <title>Whole genome shotgun sequence of Actinoplanes durhamensis NBRC 14914.</title>
        <authorList>
            <person name="Komaki H."/>
            <person name="Tamura T."/>
        </authorList>
    </citation>
    <scope>NUCLEOTIDE SEQUENCE [LARGE SCALE GENOMIC DNA]</scope>
    <source>
        <strain evidence="4 5">NBRC 14914</strain>
    </source>
</reference>
<dbReference type="InterPro" id="IPR035919">
    <property type="entry name" value="EAL_sf"/>
</dbReference>
<protein>
    <recommendedName>
        <fullName evidence="6">EAL domain-containing protein</fullName>
    </recommendedName>
</protein>
<keyword evidence="5" id="KW-1185">Reference proteome</keyword>
<dbReference type="PANTHER" id="PTHR44757">
    <property type="entry name" value="DIGUANYLATE CYCLASE DGCP"/>
    <property type="match status" value="1"/>
</dbReference>
<feature type="transmembrane region" description="Helical" evidence="1">
    <location>
        <begin position="291"/>
        <end position="310"/>
    </location>
</feature>
<comment type="caution">
    <text evidence="4">The sequence shown here is derived from an EMBL/GenBank/DDBJ whole genome shotgun (WGS) entry which is preliminary data.</text>
</comment>
<accession>A0ABQ3YVF4</accession>
<dbReference type="InterPro" id="IPR043128">
    <property type="entry name" value="Rev_trsase/Diguanyl_cyclase"/>
</dbReference>
<dbReference type="SMART" id="SM00052">
    <property type="entry name" value="EAL"/>
    <property type="match status" value="1"/>
</dbReference>
<feature type="domain" description="EAL" evidence="2">
    <location>
        <begin position="490"/>
        <end position="746"/>
    </location>
</feature>
<evidence type="ECO:0000313" key="4">
    <source>
        <dbReference type="EMBL" id="GIE01521.1"/>
    </source>
</evidence>
<dbReference type="SUPFAM" id="SSF55073">
    <property type="entry name" value="Nucleotide cyclase"/>
    <property type="match status" value="1"/>
</dbReference>
<dbReference type="Proteomes" id="UP000637628">
    <property type="component" value="Unassembled WGS sequence"/>
</dbReference>
<name>A0ABQ3YVF4_9ACTN</name>
<dbReference type="PANTHER" id="PTHR44757:SF2">
    <property type="entry name" value="BIOFILM ARCHITECTURE MAINTENANCE PROTEIN MBAA"/>
    <property type="match status" value="1"/>
</dbReference>
<feature type="transmembrane region" description="Helical" evidence="1">
    <location>
        <begin position="230"/>
        <end position="247"/>
    </location>
</feature>
<feature type="transmembrane region" description="Helical" evidence="1">
    <location>
        <begin position="267"/>
        <end position="285"/>
    </location>
</feature>
<evidence type="ECO:0000313" key="5">
    <source>
        <dbReference type="Proteomes" id="UP000637628"/>
    </source>
</evidence>
<feature type="domain" description="GGDEF" evidence="3">
    <location>
        <begin position="353"/>
        <end position="486"/>
    </location>
</feature>
<dbReference type="InterPro" id="IPR052155">
    <property type="entry name" value="Biofilm_reg_signaling"/>
</dbReference>
<feature type="transmembrane region" description="Helical" evidence="1">
    <location>
        <begin position="104"/>
        <end position="122"/>
    </location>
</feature>
<evidence type="ECO:0008006" key="6">
    <source>
        <dbReference type="Google" id="ProtNLM"/>
    </source>
</evidence>
<dbReference type="SUPFAM" id="SSF141868">
    <property type="entry name" value="EAL domain-like"/>
    <property type="match status" value="1"/>
</dbReference>
<feature type="transmembrane region" description="Helical" evidence="1">
    <location>
        <begin position="68"/>
        <end position="92"/>
    </location>
</feature>